<reference evidence="1" key="1">
    <citation type="submission" date="2018-07" db="EMBL/GenBank/DDBJ databases">
        <authorList>
            <consortium name="Genoscope - CEA"/>
            <person name="William W."/>
        </authorList>
    </citation>
    <scope>NUCLEOTIDE SEQUENCE</scope>
    <source>
        <strain evidence="1">IK1</strain>
    </source>
</reference>
<accession>A0A653AEP1</accession>
<sequence length="57" mass="6076">MAPAELDVIEETCGYVREEGGLEREVSEGARAPNVKLACRGLAAKQHRSVSNAMFGA</sequence>
<dbReference type="EMBL" id="UPXX01000031">
    <property type="protein sequence ID" value="VBB46543.1"/>
    <property type="molecule type" value="Genomic_DNA"/>
</dbReference>
<dbReference type="AlphaFoldDB" id="A0A653AEP1"/>
<gene>
    <name evidence="1" type="ORF">TRIP_B40340</name>
</gene>
<proteinExistence type="predicted"/>
<name>A0A653AEP1_UNCDX</name>
<evidence type="ECO:0000313" key="1">
    <source>
        <dbReference type="EMBL" id="VBB46543.1"/>
    </source>
</evidence>
<organism evidence="1">
    <name type="scientific">Uncultured Desulfatiglans sp</name>
    <dbReference type="NCBI Taxonomy" id="1748965"/>
    <lineage>
        <taxon>Bacteria</taxon>
        <taxon>Pseudomonadati</taxon>
        <taxon>Thermodesulfobacteriota</taxon>
        <taxon>Desulfobacteria</taxon>
        <taxon>Desulfatiglandales</taxon>
        <taxon>Desulfatiglandaceae</taxon>
        <taxon>Desulfatiglans</taxon>
        <taxon>environmental samples</taxon>
    </lineage>
</organism>
<protein>
    <submittedName>
        <fullName evidence="1">Uncharacterized protein</fullName>
    </submittedName>
</protein>